<dbReference type="Pfam" id="PF03445">
    <property type="entry name" value="DUF294"/>
    <property type="match status" value="1"/>
</dbReference>
<dbReference type="PANTHER" id="PTHR43080">
    <property type="entry name" value="CBS DOMAIN-CONTAINING PROTEIN CBSX3, MITOCHONDRIAL"/>
    <property type="match status" value="1"/>
</dbReference>
<dbReference type="EMBL" id="JWJD01000002">
    <property type="protein sequence ID" value="KIH76937.1"/>
    <property type="molecule type" value="Genomic_DNA"/>
</dbReference>
<dbReference type="SMART" id="SM00116">
    <property type="entry name" value="CBS"/>
    <property type="match status" value="2"/>
</dbReference>
<dbReference type="PROSITE" id="PS51371">
    <property type="entry name" value="CBS"/>
    <property type="match status" value="2"/>
</dbReference>
<proteinExistence type="predicted"/>
<dbReference type="Pfam" id="PF00571">
    <property type="entry name" value="CBS"/>
    <property type="match status" value="2"/>
</dbReference>
<dbReference type="PANTHER" id="PTHR43080:SF2">
    <property type="entry name" value="CBS DOMAIN-CONTAINING PROTEIN"/>
    <property type="match status" value="1"/>
</dbReference>
<dbReference type="InterPro" id="IPR000644">
    <property type="entry name" value="CBS_dom"/>
</dbReference>
<comment type="caution">
    <text evidence="4">The sequence shown here is derived from an EMBL/GenBank/DDBJ whole genome shotgun (WGS) entry which is preliminary data.</text>
</comment>
<dbReference type="Pfam" id="PF10335">
    <property type="entry name" value="DUF294_C"/>
    <property type="match status" value="1"/>
</dbReference>
<feature type="domain" description="CBS" evidence="3">
    <location>
        <begin position="80"/>
        <end position="137"/>
    </location>
</feature>
<evidence type="ECO:0000256" key="1">
    <source>
        <dbReference type="ARBA" id="ARBA00023122"/>
    </source>
</evidence>
<dbReference type="Proteomes" id="UP000035068">
    <property type="component" value="Unassembled WGS sequence"/>
</dbReference>
<keyword evidence="1 2" id="KW-0129">CBS domain</keyword>
<organism evidence="4 5">
    <name type="scientific">Geoalkalibacter ferrihydriticus DSM 17813</name>
    <dbReference type="NCBI Taxonomy" id="1121915"/>
    <lineage>
        <taxon>Bacteria</taxon>
        <taxon>Pseudomonadati</taxon>
        <taxon>Thermodesulfobacteriota</taxon>
        <taxon>Desulfuromonadia</taxon>
        <taxon>Desulfuromonadales</taxon>
        <taxon>Geoalkalibacteraceae</taxon>
        <taxon>Geoalkalibacter</taxon>
    </lineage>
</organism>
<evidence type="ECO:0000313" key="5">
    <source>
        <dbReference type="Proteomes" id="UP000035068"/>
    </source>
</evidence>
<dbReference type="Gene3D" id="3.10.580.10">
    <property type="entry name" value="CBS-domain"/>
    <property type="match status" value="1"/>
</dbReference>
<accession>A0A0C2HW07</accession>
<gene>
    <name evidence="4" type="ORF">GFER_07575</name>
</gene>
<keyword evidence="5" id="KW-1185">Reference proteome</keyword>
<dbReference type="SUPFAM" id="SSF54631">
    <property type="entry name" value="CBS-domain pair"/>
    <property type="match status" value="1"/>
</dbReference>
<dbReference type="CDD" id="cd05401">
    <property type="entry name" value="NT_GlnE_GlnD_like"/>
    <property type="match status" value="1"/>
</dbReference>
<reference evidence="4 5" key="1">
    <citation type="submission" date="2014-12" db="EMBL/GenBank/DDBJ databases">
        <title>Genomes of Geoalkalibacter ferrihydriticus and Geoalkalibacter subterraneus, two haloalkaliphilic metal-reducing members of the Geobacteraceae.</title>
        <authorList>
            <person name="Badalamenti J.P."/>
            <person name="Torres C.I."/>
            <person name="Krajmalnik-Brown R."/>
            <person name="Bond D.R."/>
        </authorList>
    </citation>
    <scope>NUCLEOTIDE SEQUENCE [LARGE SCALE GENOMIC DNA]</scope>
    <source>
        <strain evidence="4 5">DSM 17813</strain>
    </source>
</reference>
<evidence type="ECO:0000313" key="4">
    <source>
        <dbReference type="EMBL" id="KIH76937.1"/>
    </source>
</evidence>
<evidence type="ECO:0000259" key="3">
    <source>
        <dbReference type="PROSITE" id="PS51371"/>
    </source>
</evidence>
<evidence type="ECO:0000256" key="2">
    <source>
        <dbReference type="PROSITE-ProRule" id="PRU00703"/>
    </source>
</evidence>
<dbReference type="InterPro" id="IPR046342">
    <property type="entry name" value="CBS_dom_sf"/>
</dbReference>
<dbReference type="InterPro" id="IPR005105">
    <property type="entry name" value="GlnD_Uridyltrans_N"/>
</dbReference>
<dbReference type="InterPro" id="IPR018821">
    <property type="entry name" value="DUF294_put_nucleoTrafse_sb-bd"/>
</dbReference>
<name>A0A0C2HW07_9BACT</name>
<dbReference type="RefSeq" id="WP_040098062.1">
    <property type="nucleotide sequence ID" value="NZ_JWJD01000002.1"/>
</dbReference>
<dbReference type="GO" id="GO:0008773">
    <property type="term" value="F:[protein-PII] uridylyltransferase activity"/>
    <property type="evidence" value="ECO:0007669"/>
    <property type="project" value="InterPro"/>
</dbReference>
<protein>
    <submittedName>
        <fullName evidence="4">Signal transduction protein</fullName>
    </submittedName>
</protein>
<dbReference type="InterPro" id="IPR051257">
    <property type="entry name" value="Diverse_CBS-Domain"/>
</dbReference>
<dbReference type="AlphaFoldDB" id="A0A0C2HW07"/>
<sequence>MPAENVFFLPVKDFCQRNVVTCSPDQRLVEAAEIMREKNISSVVVCDGSAPIGILTDRDLRNKVIARGLDPQSLIVHSIMNAPLIVVREEDFLFEALYRMTHHNIHRVGVVDRTGKLTGIITNSDILRLQSRSPQQVMRDIEHAQDVDELKKLHRQVQELVVHLLGTGVATRDLVRTIAHLNDRLLIRLIALTREQSFPDLTDRFAFLVLGSEGRGEQTLTTDQDNAIVYADDLPPADIARLEKFSQILIDNLISIGVPPCPGGIMAKNEAWRRSLQSWTKVLDRWMGSATPENILNGSMFFDLRTLHGDESFERALKEQVAENLQRNDGFLARTAANVQRFKPPLGLFGRIKVETEGDYIGMLDVKKAGIFAITEGIKVLALEAGIFTGGTRERMHALQDAKVLGRKLVADLEASFDFLVSLRLRGQVSALKAGRDPINYIALTQLNRMETGRLRLALQEVKAFQEILGTHFQTTLFR</sequence>
<feature type="domain" description="CBS" evidence="3">
    <location>
        <begin position="15"/>
        <end position="71"/>
    </location>
</feature>